<protein>
    <submittedName>
        <fullName evidence="1">Uncharacterized protein</fullName>
    </submittedName>
</protein>
<evidence type="ECO:0000313" key="1">
    <source>
        <dbReference type="EMBL" id="OQD46821.1"/>
    </source>
</evidence>
<proteinExistence type="predicted"/>
<dbReference type="AlphaFoldDB" id="A0A1V6M338"/>
<name>A0A1V6M338_9BACT</name>
<dbReference type="Proteomes" id="UP000242219">
    <property type="component" value="Unassembled WGS sequence"/>
</dbReference>
<gene>
    <name evidence="1" type="ORF">BIY37_01365</name>
</gene>
<evidence type="ECO:0000313" key="2">
    <source>
        <dbReference type="Proteomes" id="UP000242219"/>
    </source>
</evidence>
<keyword evidence="2" id="KW-1185">Reference proteome</keyword>
<accession>A0A1V6M338</accession>
<sequence>MVAVVQKRTCRVRLQSKGFDRVFSIEKNLELFDEIGHTIKKISSLLPGIWPPDLIEADDKNVRIGLIGIPKVGDGFRSIENHVYPESCTYARFRYLFTIDKNK</sequence>
<dbReference type="EMBL" id="MJUW02000019">
    <property type="protein sequence ID" value="OQD46821.1"/>
    <property type="molecule type" value="Genomic_DNA"/>
</dbReference>
<organism evidence="1 2">
    <name type="scientific">Candidatus Brocadia sapporoensis</name>
    <dbReference type="NCBI Taxonomy" id="392547"/>
    <lineage>
        <taxon>Bacteria</taxon>
        <taxon>Pseudomonadati</taxon>
        <taxon>Planctomycetota</taxon>
        <taxon>Candidatus Brocadiia</taxon>
        <taxon>Candidatus Brocadiales</taxon>
        <taxon>Candidatus Brocadiaceae</taxon>
        <taxon>Candidatus Brocadia</taxon>
    </lineage>
</organism>
<comment type="caution">
    <text evidence="1">The sequence shown here is derived from an EMBL/GenBank/DDBJ whole genome shotgun (WGS) entry which is preliminary data.</text>
</comment>
<reference evidence="1 2" key="1">
    <citation type="journal article" date="2016" name="Genome Announc.">
        <title>Draft Genome Sequence of the Anaerobic Ammonium-Oxidizing Bacterium 'Candidatus Brocadia sp. 40'.</title>
        <authorList>
            <person name="Ali M."/>
            <person name="Haroon M.F."/>
            <person name="Narita Y."/>
            <person name="Zhang L."/>
            <person name="Rangel Shaw D."/>
            <person name="Okabe S."/>
            <person name="Saikaly P.E."/>
        </authorList>
    </citation>
    <scope>NUCLEOTIDE SEQUENCE [LARGE SCALE GENOMIC DNA]</scope>
    <source>
        <strain evidence="1 2">40</strain>
    </source>
</reference>
<dbReference type="RefSeq" id="WP_070066043.1">
    <property type="nucleotide sequence ID" value="NZ_MJUW02000019.1"/>
</dbReference>